<reference evidence="1" key="1">
    <citation type="journal article" date="2012" name="Proc. Natl. Acad. Sci. U.S.A.">
        <title>Antigenic diversity is generated by distinct evolutionary mechanisms in African trypanosome species.</title>
        <authorList>
            <person name="Jackson A.P."/>
            <person name="Berry A."/>
            <person name="Aslett M."/>
            <person name="Allison H.C."/>
            <person name="Burton P."/>
            <person name="Vavrova-Anderson J."/>
            <person name="Brown R."/>
            <person name="Browne H."/>
            <person name="Corton N."/>
            <person name="Hauser H."/>
            <person name="Gamble J."/>
            <person name="Gilderthorp R."/>
            <person name="Marcello L."/>
            <person name="McQuillan J."/>
            <person name="Otto T.D."/>
            <person name="Quail M.A."/>
            <person name="Sanders M.J."/>
            <person name="van Tonder A."/>
            <person name="Ginger M.L."/>
            <person name="Field M.C."/>
            <person name="Barry J.D."/>
            <person name="Hertz-Fowler C."/>
            <person name="Berriman M."/>
        </authorList>
    </citation>
    <scope>NUCLEOTIDE SEQUENCE</scope>
    <source>
        <strain evidence="1">Y486</strain>
    </source>
</reference>
<dbReference type="EMBL" id="HE573026">
    <property type="protein sequence ID" value="CCC52032.1"/>
    <property type="molecule type" value="Genomic_DNA"/>
</dbReference>
<evidence type="ECO:0008006" key="2">
    <source>
        <dbReference type="Google" id="ProtNLM"/>
    </source>
</evidence>
<protein>
    <recommendedName>
        <fullName evidence="2">HD domain-containing protein</fullName>
    </recommendedName>
</protein>
<dbReference type="VEuPathDB" id="TriTrypDB:TvY486_1010750"/>
<evidence type="ECO:0000313" key="1">
    <source>
        <dbReference type="EMBL" id="CCC52032.1"/>
    </source>
</evidence>
<accession>G0U823</accession>
<organism evidence="1">
    <name type="scientific">Trypanosoma vivax (strain Y486)</name>
    <dbReference type="NCBI Taxonomy" id="1055687"/>
    <lineage>
        <taxon>Eukaryota</taxon>
        <taxon>Discoba</taxon>
        <taxon>Euglenozoa</taxon>
        <taxon>Kinetoplastea</taxon>
        <taxon>Metakinetoplastina</taxon>
        <taxon>Trypanosomatida</taxon>
        <taxon>Trypanosomatidae</taxon>
        <taxon>Trypanosoma</taxon>
        <taxon>Duttonella</taxon>
    </lineage>
</organism>
<name>G0U823_TRYVY</name>
<dbReference type="SUPFAM" id="SSF109604">
    <property type="entry name" value="HD-domain/PDEase-like"/>
    <property type="match status" value="1"/>
</dbReference>
<dbReference type="Gene3D" id="1.10.472.50">
    <property type="entry name" value="HD-domain/PDEase-like"/>
    <property type="match status" value="1"/>
</dbReference>
<dbReference type="PANTHER" id="PTHR33594">
    <property type="entry name" value="SUPERFAMILY HYDROLASE, PUTATIVE (AFU_ORTHOLOGUE AFUA_1G03035)-RELATED"/>
    <property type="match status" value="1"/>
</dbReference>
<sequence>MQTDHYRLWARCRDFVRATCVGRDASHGLAHMEKVTENSVLIFSMQCVDGCCNENMEEKSVNLARIILVAMLHDVSDHKYDADGRLALRVEEFIRQEATQVPVAAAALGTAEHCQHALRTMEAISFSTEKRRGRRWFAAELPHSWLGVRDVVSDADKLEAIGHVGLRRCLQHTLHTLQLTEEEMLQSKEKLQLCLRRVRDHFDEKLSLLCTEFIVTEAGKFLAGPRHTEMVETLHVWETEGVPRLPIC</sequence>
<dbReference type="PANTHER" id="PTHR33594:SF1">
    <property type="entry name" value="HD_PDEASE DOMAIN-CONTAINING PROTEIN"/>
    <property type="match status" value="1"/>
</dbReference>
<dbReference type="Gene3D" id="1.20.58.1910">
    <property type="match status" value="1"/>
</dbReference>
<dbReference type="AlphaFoldDB" id="G0U823"/>
<proteinExistence type="predicted"/>
<dbReference type="OMA" id="GMRWFVP"/>
<gene>
    <name evidence="1" type="ORF">TVY486_1010750</name>
</gene>